<feature type="region of interest" description="Disordered" evidence="1">
    <location>
        <begin position="201"/>
        <end position="254"/>
    </location>
</feature>
<name>A0A120N6W0_9EURY</name>
<organism evidence="2 3">
    <name type="scientific">Methanoculleus bourgensis</name>
    <dbReference type="NCBI Taxonomy" id="83986"/>
    <lineage>
        <taxon>Archaea</taxon>
        <taxon>Methanobacteriati</taxon>
        <taxon>Methanobacteriota</taxon>
        <taxon>Stenosarchaea group</taxon>
        <taxon>Methanomicrobia</taxon>
        <taxon>Methanomicrobiales</taxon>
        <taxon>Methanomicrobiaceae</taxon>
        <taxon>Methanoculleus</taxon>
    </lineage>
</organism>
<dbReference type="EMBL" id="LT158599">
    <property type="protein sequence ID" value="CVK34639.1"/>
    <property type="molecule type" value="Genomic_DNA"/>
</dbReference>
<gene>
    <name evidence="2" type="ORF">MMAB1_3426</name>
</gene>
<reference evidence="2 3" key="1">
    <citation type="submission" date="2016-01" db="EMBL/GenBank/DDBJ databases">
        <authorList>
            <person name="Manzoor S."/>
        </authorList>
    </citation>
    <scope>NUCLEOTIDE SEQUENCE [LARGE SCALE GENOMIC DNA]</scope>
    <source>
        <strain evidence="2">Methanoculleus sp MAB1</strain>
    </source>
</reference>
<evidence type="ECO:0000256" key="1">
    <source>
        <dbReference type="SAM" id="MobiDB-lite"/>
    </source>
</evidence>
<evidence type="ECO:0000313" key="3">
    <source>
        <dbReference type="Proteomes" id="UP000069850"/>
    </source>
</evidence>
<protein>
    <submittedName>
        <fullName evidence="2">Uncharacterized protein</fullName>
    </submittedName>
</protein>
<dbReference type="Proteomes" id="UP000069850">
    <property type="component" value="Chromosome 1"/>
</dbReference>
<sequence>MERISVNPSLGERVVLNGIIDAPWAGCQEDLGFSTDLLEPAWSYAIEVEREVIRSGSQGAGSFTLSAFELDYGEADVRVLLHLSGTVQGTGAEDPALLRIFQRDAGGGTVPDSGYSLPFTPSGNDPVQPFGDNLTLSPGWNFISIPRLLSHGNDTAMIFAGINTTGRSVLRYNTTIRDWTQLDKEDRIAPLEALDLLNRSRDGPSELLDRSPPPARGTHPLGGLERHRDHRHGPGNGKGYSLLGQQRVVDSDRV</sequence>
<dbReference type="KEGG" id="mema:MMAB1_3426"/>
<evidence type="ECO:0000313" key="2">
    <source>
        <dbReference type="EMBL" id="CVK34639.1"/>
    </source>
</evidence>
<dbReference type="AlphaFoldDB" id="A0A120N6W0"/>
<accession>A0A120N6W0</accession>
<proteinExistence type="predicted"/>